<reference evidence="1 2" key="1">
    <citation type="submission" date="2014-04" db="EMBL/GenBank/DDBJ databases">
        <authorList>
            <consortium name="DOE Joint Genome Institute"/>
            <person name="Kuo A."/>
            <person name="Kohler A."/>
            <person name="Jargeat P."/>
            <person name="Nagy L.G."/>
            <person name="Floudas D."/>
            <person name="Copeland A."/>
            <person name="Barry K.W."/>
            <person name="Cichocki N."/>
            <person name="Veneault-Fourrey C."/>
            <person name="LaButti K."/>
            <person name="Lindquist E.A."/>
            <person name="Lipzen A."/>
            <person name="Lundell T."/>
            <person name="Morin E."/>
            <person name="Murat C."/>
            <person name="Sun H."/>
            <person name="Tunlid A."/>
            <person name="Henrissat B."/>
            <person name="Grigoriev I.V."/>
            <person name="Hibbett D.S."/>
            <person name="Martin F."/>
            <person name="Nordberg H.P."/>
            <person name="Cantor M.N."/>
            <person name="Hua S.X."/>
        </authorList>
    </citation>
    <scope>NUCLEOTIDE SEQUENCE [LARGE SCALE GENOMIC DNA]</scope>
    <source>
        <strain evidence="1 2">Ve08.2h10</strain>
    </source>
</reference>
<dbReference type="InParanoid" id="A0A0D0DA53"/>
<dbReference type="AlphaFoldDB" id="A0A0D0DA53"/>
<name>A0A0D0DA53_9AGAM</name>
<sequence length="138" mass="15869">HIIPPPCSSFKAYLLLEAAQSDQQISLMRKDLTNEIIHHNTITLQLNHIMLEKAQENLHVADQFISHVHLVIRQSGYPATYQEYMMQESYSQHKGMFYILLVCMCVRSDWILGSKRGSTFIIHSQCSTRLVCTLCCNA</sequence>
<dbReference type="OrthoDB" id="2686015at2759"/>
<protein>
    <submittedName>
        <fullName evidence="1">Uncharacterized protein</fullName>
    </submittedName>
</protein>
<evidence type="ECO:0000313" key="1">
    <source>
        <dbReference type="EMBL" id="KIK80761.1"/>
    </source>
</evidence>
<gene>
    <name evidence="1" type="ORF">PAXRUDRAFT_157828</name>
</gene>
<dbReference type="Proteomes" id="UP000054538">
    <property type="component" value="Unassembled WGS sequence"/>
</dbReference>
<organism evidence="1 2">
    <name type="scientific">Paxillus rubicundulus Ve08.2h10</name>
    <dbReference type="NCBI Taxonomy" id="930991"/>
    <lineage>
        <taxon>Eukaryota</taxon>
        <taxon>Fungi</taxon>
        <taxon>Dikarya</taxon>
        <taxon>Basidiomycota</taxon>
        <taxon>Agaricomycotina</taxon>
        <taxon>Agaricomycetes</taxon>
        <taxon>Agaricomycetidae</taxon>
        <taxon>Boletales</taxon>
        <taxon>Paxilineae</taxon>
        <taxon>Paxillaceae</taxon>
        <taxon>Paxillus</taxon>
    </lineage>
</organism>
<dbReference type="HOGENOM" id="CLU_158796_0_0_1"/>
<keyword evidence="2" id="KW-1185">Reference proteome</keyword>
<proteinExistence type="predicted"/>
<feature type="non-terminal residue" evidence="1">
    <location>
        <position position="1"/>
    </location>
</feature>
<accession>A0A0D0DA53</accession>
<dbReference type="EMBL" id="KN825942">
    <property type="protein sequence ID" value="KIK80761.1"/>
    <property type="molecule type" value="Genomic_DNA"/>
</dbReference>
<evidence type="ECO:0000313" key="2">
    <source>
        <dbReference type="Proteomes" id="UP000054538"/>
    </source>
</evidence>
<reference evidence="2" key="2">
    <citation type="submission" date="2015-01" db="EMBL/GenBank/DDBJ databases">
        <title>Evolutionary Origins and Diversification of the Mycorrhizal Mutualists.</title>
        <authorList>
            <consortium name="DOE Joint Genome Institute"/>
            <consortium name="Mycorrhizal Genomics Consortium"/>
            <person name="Kohler A."/>
            <person name="Kuo A."/>
            <person name="Nagy L.G."/>
            <person name="Floudas D."/>
            <person name="Copeland A."/>
            <person name="Barry K.W."/>
            <person name="Cichocki N."/>
            <person name="Veneault-Fourrey C."/>
            <person name="LaButti K."/>
            <person name="Lindquist E.A."/>
            <person name="Lipzen A."/>
            <person name="Lundell T."/>
            <person name="Morin E."/>
            <person name="Murat C."/>
            <person name="Riley R."/>
            <person name="Ohm R."/>
            <person name="Sun H."/>
            <person name="Tunlid A."/>
            <person name="Henrissat B."/>
            <person name="Grigoriev I.V."/>
            <person name="Hibbett D.S."/>
            <person name="Martin F."/>
        </authorList>
    </citation>
    <scope>NUCLEOTIDE SEQUENCE [LARGE SCALE GENOMIC DNA]</scope>
    <source>
        <strain evidence="2">Ve08.2h10</strain>
    </source>
</reference>